<name>R7RVJ9_STEHR</name>
<dbReference type="KEGG" id="shs:STEHIDRAFT_34298"/>
<organism evidence="1 2">
    <name type="scientific">Stereum hirsutum (strain FP-91666)</name>
    <name type="common">White-rot fungus</name>
    <dbReference type="NCBI Taxonomy" id="721885"/>
    <lineage>
        <taxon>Eukaryota</taxon>
        <taxon>Fungi</taxon>
        <taxon>Dikarya</taxon>
        <taxon>Basidiomycota</taxon>
        <taxon>Agaricomycotina</taxon>
        <taxon>Agaricomycetes</taxon>
        <taxon>Russulales</taxon>
        <taxon>Stereaceae</taxon>
        <taxon>Stereum</taxon>
    </lineage>
</organism>
<dbReference type="Proteomes" id="UP000053927">
    <property type="component" value="Unassembled WGS sequence"/>
</dbReference>
<protein>
    <submittedName>
        <fullName evidence="1">Uncharacterized protein</fullName>
    </submittedName>
</protein>
<accession>R7RVJ9</accession>
<reference evidence="2" key="1">
    <citation type="journal article" date="2012" name="Science">
        <title>The Paleozoic origin of enzymatic lignin decomposition reconstructed from 31 fungal genomes.</title>
        <authorList>
            <person name="Floudas D."/>
            <person name="Binder M."/>
            <person name="Riley R."/>
            <person name="Barry K."/>
            <person name="Blanchette R.A."/>
            <person name="Henrissat B."/>
            <person name="Martinez A.T."/>
            <person name="Otillar R."/>
            <person name="Spatafora J.W."/>
            <person name="Yadav J.S."/>
            <person name="Aerts A."/>
            <person name="Benoit I."/>
            <person name="Boyd A."/>
            <person name="Carlson A."/>
            <person name="Copeland A."/>
            <person name="Coutinho P.M."/>
            <person name="de Vries R.P."/>
            <person name="Ferreira P."/>
            <person name="Findley K."/>
            <person name="Foster B."/>
            <person name="Gaskell J."/>
            <person name="Glotzer D."/>
            <person name="Gorecki P."/>
            <person name="Heitman J."/>
            <person name="Hesse C."/>
            <person name="Hori C."/>
            <person name="Igarashi K."/>
            <person name="Jurgens J.A."/>
            <person name="Kallen N."/>
            <person name="Kersten P."/>
            <person name="Kohler A."/>
            <person name="Kuees U."/>
            <person name="Kumar T.K.A."/>
            <person name="Kuo A."/>
            <person name="LaButti K."/>
            <person name="Larrondo L.F."/>
            <person name="Lindquist E."/>
            <person name="Ling A."/>
            <person name="Lombard V."/>
            <person name="Lucas S."/>
            <person name="Lundell T."/>
            <person name="Martin R."/>
            <person name="McLaughlin D.J."/>
            <person name="Morgenstern I."/>
            <person name="Morin E."/>
            <person name="Murat C."/>
            <person name="Nagy L.G."/>
            <person name="Nolan M."/>
            <person name="Ohm R.A."/>
            <person name="Patyshakuliyeva A."/>
            <person name="Rokas A."/>
            <person name="Ruiz-Duenas F.J."/>
            <person name="Sabat G."/>
            <person name="Salamov A."/>
            <person name="Samejima M."/>
            <person name="Schmutz J."/>
            <person name="Slot J.C."/>
            <person name="St John F."/>
            <person name="Stenlid J."/>
            <person name="Sun H."/>
            <person name="Sun S."/>
            <person name="Syed K."/>
            <person name="Tsang A."/>
            <person name="Wiebenga A."/>
            <person name="Young D."/>
            <person name="Pisabarro A."/>
            <person name="Eastwood D.C."/>
            <person name="Martin F."/>
            <person name="Cullen D."/>
            <person name="Grigoriev I.V."/>
            <person name="Hibbett D.S."/>
        </authorList>
    </citation>
    <scope>NUCLEOTIDE SEQUENCE [LARGE SCALE GENOMIC DNA]</scope>
    <source>
        <strain evidence="2">FP-91666</strain>
    </source>
</reference>
<dbReference type="OMA" id="THYANLH"/>
<dbReference type="AlphaFoldDB" id="R7RVJ9"/>
<dbReference type="GeneID" id="18804504"/>
<proteinExistence type="predicted"/>
<keyword evidence="2" id="KW-1185">Reference proteome</keyword>
<evidence type="ECO:0000313" key="1">
    <source>
        <dbReference type="EMBL" id="EIM79064.1"/>
    </source>
</evidence>
<feature type="non-terminal residue" evidence="1">
    <location>
        <position position="86"/>
    </location>
</feature>
<dbReference type="OrthoDB" id="3227343at2759"/>
<dbReference type="EMBL" id="JH687416">
    <property type="protein sequence ID" value="EIM79064.1"/>
    <property type="molecule type" value="Genomic_DNA"/>
</dbReference>
<gene>
    <name evidence="1" type="ORF">STEHIDRAFT_34298</name>
</gene>
<evidence type="ECO:0000313" key="2">
    <source>
        <dbReference type="Proteomes" id="UP000053927"/>
    </source>
</evidence>
<feature type="non-terminal residue" evidence="1">
    <location>
        <position position="1"/>
    </location>
</feature>
<dbReference type="RefSeq" id="XP_007311839.1">
    <property type="nucleotide sequence ID" value="XM_007311777.1"/>
</dbReference>
<dbReference type="eggNOG" id="ENOG502RCNS">
    <property type="taxonomic scope" value="Eukaryota"/>
</dbReference>
<sequence>STVSSSTGYAPFELNYGYMPRWMTTPVGESPYRGVSYFAERARANLLRAHDAIIESRVNQTYYANKKRRESPEFFKGQLVYLSTKN</sequence>